<proteinExistence type="predicted"/>
<comment type="caution">
    <text evidence="2">The sequence shown here is derived from an EMBL/GenBank/DDBJ whole genome shotgun (WGS) entry which is preliminary data.</text>
</comment>
<dbReference type="EMBL" id="BSNL01000006">
    <property type="protein sequence ID" value="GLQ29001.1"/>
    <property type="molecule type" value="Genomic_DNA"/>
</dbReference>
<keyword evidence="3" id="KW-1185">Reference proteome</keyword>
<reference evidence="2" key="1">
    <citation type="journal article" date="2014" name="Int. J. Syst. Evol. Microbiol.">
        <title>Complete genome of a new Firmicutes species belonging to the dominant human colonic microbiota ('Ruminococcus bicirculans') reveals two chromosomes and a selective capacity to utilize plant glucans.</title>
        <authorList>
            <consortium name="NISC Comparative Sequencing Program"/>
            <person name="Wegmann U."/>
            <person name="Louis P."/>
            <person name="Goesmann A."/>
            <person name="Henrissat B."/>
            <person name="Duncan S.H."/>
            <person name="Flint H.J."/>
        </authorList>
    </citation>
    <scope>NUCLEOTIDE SEQUENCE</scope>
    <source>
        <strain evidence="2">NBRC 109915</strain>
    </source>
</reference>
<evidence type="ECO:0000256" key="1">
    <source>
        <dbReference type="SAM" id="MobiDB-lite"/>
    </source>
</evidence>
<organism evidence="2 3">
    <name type="scientific">Sulfitobacter pacificus</name>
    <dbReference type="NCBI Taxonomy" id="1499314"/>
    <lineage>
        <taxon>Bacteria</taxon>
        <taxon>Pseudomonadati</taxon>
        <taxon>Pseudomonadota</taxon>
        <taxon>Alphaproteobacteria</taxon>
        <taxon>Rhodobacterales</taxon>
        <taxon>Roseobacteraceae</taxon>
        <taxon>Sulfitobacter</taxon>
    </lineage>
</organism>
<reference evidence="2" key="2">
    <citation type="submission" date="2023-01" db="EMBL/GenBank/DDBJ databases">
        <title>Draft genome sequence of Sulfitobacter pacificus strain NBRC 109915.</title>
        <authorList>
            <person name="Sun Q."/>
            <person name="Mori K."/>
        </authorList>
    </citation>
    <scope>NUCLEOTIDE SEQUENCE</scope>
    <source>
        <strain evidence="2">NBRC 109915</strain>
    </source>
</reference>
<name>A0ABQ5VP72_9RHOB</name>
<accession>A0ABQ5VP72</accession>
<sequence>MISGSCLGHSKKNPMICLPGRGRNRPTPLSSMTGQGQRGFTLRDWQEWLDALELWMTGCCAVRKAGGIGSLSSRRRILAGSQEIG</sequence>
<protein>
    <submittedName>
        <fullName evidence="2">Uncharacterized protein</fullName>
    </submittedName>
</protein>
<evidence type="ECO:0000313" key="3">
    <source>
        <dbReference type="Proteomes" id="UP001161388"/>
    </source>
</evidence>
<dbReference type="Proteomes" id="UP001161388">
    <property type="component" value="Unassembled WGS sequence"/>
</dbReference>
<gene>
    <name evidence="2" type="ORF">GCM10007927_38040</name>
</gene>
<feature type="region of interest" description="Disordered" evidence="1">
    <location>
        <begin position="17"/>
        <end position="36"/>
    </location>
</feature>
<evidence type="ECO:0000313" key="2">
    <source>
        <dbReference type="EMBL" id="GLQ29001.1"/>
    </source>
</evidence>